<feature type="domain" description="GFO/IDH/MocA-like oxidoreductase" evidence="4">
    <location>
        <begin position="132"/>
        <end position="247"/>
    </location>
</feature>
<sequence length="327" mass="36522">MESKTRWGIIGPGNIARKFTSDLQLMEDAEISAVASRTLPNAQKFADEFNITNVFGNYDELFVSDKVDIVYIATPHNFHKDLAIKAMESGKHVLCEKPLGVNRAEVLELIEAAKKNGVFLMEGLWSRFNPSIQKIKNIIDDGGIGEISYLHADFAFYGLDRGLDSRLLNPNLASGSLLDIGIYPIFLSYLILGMPKEISAFSNFHENGTELQTSMIFQYSNAQAILYSGLTSKSKMEAEISGSDGELFVHPRWHEANSCSMEKDGETKIFELPIKGNGFVYEIEEVHKCLKAKKLQSDLWSHQNSLDLSELLDAVRGKAGIKFPFEL</sequence>
<dbReference type="EMBL" id="LCTZ01000002">
    <property type="protein sequence ID" value="KQC29263.1"/>
    <property type="molecule type" value="Genomic_DNA"/>
</dbReference>
<comment type="similarity">
    <text evidence="1">Belongs to the Gfo/Idh/MocA family.</text>
</comment>
<dbReference type="Gene3D" id="3.40.50.720">
    <property type="entry name" value="NAD(P)-binding Rossmann-like Domain"/>
    <property type="match status" value="1"/>
</dbReference>
<evidence type="ECO:0000313" key="5">
    <source>
        <dbReference type="EMBL" id="KQC29263.1"/>
    </source>
</evidence>
<dbReference type="STRING" id="346185.AAY42_04600"/>
<proteinExistence type="inferred from homology"/>
<dbReference type="InterPro" id="IPR055170">
    <property type="entry name" value="GFO_IDH_MocA-like_dom"/>
</dbReference>
<dbReference type="GO" id="GO:0000166">
    <property type="term" value="F:nucleotide binding"/>
    <property type="evidence" value="ECO:0007669"/>
    <property type="project" value="InterPro"/>
</dbReference>
<dbReference type="OrthoDB" id="9815825at2"/>
<keyword evidence="2" id="KW-0560">Oxidoreductase</keyword>
<organism evidence="5 6">
    <name type="scientific">Flagellimonas eckloniae</name>
    <dbReference type="NCBI Taxonomy" id="346185"/>
    <lineage>
        <taxon>Bacteria</taxon>
        <taxon>Pseudomonadati</taxon>
        <taxon>Bacteroidota</taxon>
        <taxon>Flavobacteriia</taxon>
        <taxon>Flavobacteriales</taxon>
        <taxon>Flavobacteriaceae</taxon>
        <taxon>Flagellimonas</taxon>
    </lineage>
</organism>
<dbReference type="RefSeq" id="WP_055392847.1">
    <property type="nucleotide sequence ID" value="NZ_LCTZ01000002.1"/>
</dbReference>
<dbReference type="SUPFAM" id="SSF51735">
    <property type="entry name" value="NAD(P)-binding Rossmann-fold domains"/>
    <property type="match status" value="1"/>
</dbReference>
<dbReference type="PANTHER" id="PTHR22604">
    <property type="entry name" value="OXIDOREDUCTASES"/>
    <property type="match status" value="1"/>
</dbReference>
<name>A0A0Q0XDN1_9FLAO</name>
<evidence type="ECO:0000256" key="2">
    <source>
        <dbReference type="ARBA" id="ARBA00023002"/>
    </source>
</evidence>
<reference evidence="5 6" key="1">
    <citation type="submission" date="2015-04" db="EMBL/GenBank/DDBJ databases">
        <title>Complete genome of flavobacterium.</title>
        <authorList>
            <person name="Kwon Y.M."/>
            <person name="Kim S.-J."/>
        </authorList>
    </citation>
    <scope>NUCLEOTIDE SEQUENCE [LARGE SCALE GENOMIC DNA]</scope>
    <source>
        <strain evidence="5 6">DK169</strain>
    </source>
</reference>
<dbReference type="Proteomes" id="UP000050827">
    <property type="component" value="Unassembled WGS sequence"/>
</dbReference>
<keyword evidence="6" id="KW-1185">Reference proteome</keyword>
<dbReference type="Pfam" id="PF01408">
    <property type="entry name" value="GFO_IDH_MocA"/>
    <property type="match status" value="1"/>
</dbReference>
<gene>
    <name evidence="5" type="ORF">AAY42_04600</name>
</gene>
<evidence type="ECO:0000259" key="3">
    <source>
        <dbReference type="Pfam" id="PF01408"/>
    </source>
</evidence>
<comment type="caution">
    <text evidence="5">The sequence shown here is derived from an EMBL/GenBank/DDBJ whole genome shotgun (WGS) entry which is preliminary data.</text>
</comment>
<accession>A0A0Q0XDN1</accession>
<evidence type="ECO:0000259" key="4">
    <source>
        <dbReference type="Pfam" id="PF22725"/>
    </source>
</evidence>
<evidence type="ECO:0000256" key="1">
    <source>
        <dbReference type="ARBA" id="ARBA00010928"/>
    </source>
</evidence>
<dbReference type="PANTHER" id="PTHR22604:SF105">
    <property type="entry name" value="TRANS-1,2-DIHYDROBENZENE-1,2-DIOL DEHYDROGENASE"/>
    <property type="match status" value="1"/>
</dbReference>
<feature type="domain" description="Gfo/Idh/MocA-like oxidoreductase N-terminal" evidence="3">
    <location>
        <begin position="6"/>
        <end position="123"/>
    </location>
</feature>
<evidence type="ECO:0000313" key="6">
    <source>
        <dbReference type="Proteomes" id="UP000050827"/>
    </source>
</evidence>
<dbReference type="AlphaFoldDB" id="A0A0Q0XDN1"/>
<dbReference type="InterPro" id="IPR050984">
    <property type="entry name" value="Gfo/Idh/MocA_domain"/>
</dbReference>
<dbReference type="Gene3D" id="3.30.360.10">
    <property type="entry name" value="Dihydrodipicolinate Reductase, domain 2"/>
    <property type="match status" value="1"/>
</dbReference>
<dbReference type="InterPro" id="IPR036291">
    <property type="entry name" value="NAD(P)-bd_dom_sf"/>
</dbReference>
<dbReference type="SUPFAM" id="SSF55347">
    <property type="entry name" value="Glyceraldehyde-3-phosphate dehydrogenase-like, C-terminal domain"/>
    <property type="match status" value="1"/>
</dbReference>
<dbReference type="Pfam" id="PF22725">
    <property type="entry name" value="GFO_IDH_MocA_C3"/>
    <property type="match status" value="1"/>
</dbReference>
<dbReference type="GO" id="GO:0016491">
    <property type="term" value="F:oxidoreductase activity"/>
    <property type="evidence" value="ECO:0007669"/>
    <property type="project" value="UniProtKB-KW"/>
</dbReference>
<dbReference type="InterPro" id="IPR000683">
    <property type="entry name" value="Gfo/Idh/MocA-like_OxRdtase_N"/>
</dbReference>
<dbReference type="PATRIC" id="fig|1547436.3.peg.964"/>
<protein>
    <submittedName>
        <fullName evidence="5">Oxidoreductase</fullName>
    </submittedName>
</protein>